<evidence type="ECO:0000313" key="12">
    <source>
        <dbReference type="Proteomes" id="UP001321249"/>
    </source>
</evidence>
<evidence type="ECO:0000313" key="10">
    <source>
        <dbReference type="EMBL" id="WFG39440.1"/>
    </source>
</evidence>
<evidence type="ECO:0000313" key="11">
    <source>
        <dbReference type="Proteomes" id="UP001219901"/>
    </source>
</evidence>
<dbReference type="AlphaFoldDB" id="A0AAJ6CV32"/>
<dbReference type="InterPro" id="IPR013249">
    <property type="entry name" value="RNA_pol_sigma70_r4_t2"/>
</dbReference>
<protein>
    <submittedName>
        <fullName evidence="10">Sigma-70 family RNA polymerase sigma factor</fullName>
    </submittedName>
</protein>
<dbReference type="InterPro" id="IPR039425">
    <property type="entry name" value="RNA_pol_sigma-70-like"/>
</dbReference>
<gene>
    <name evidence="9" type="ORF">GKO46_01910</name>
    <name evidence="10" type="ORF">GKO48_07350</name>
</gene>
<dbReference type="InterPro" id="IPR013325">
    <property type="entry name" value="RNA_pol_sigma_r2"/>
</dbReference>
<evidence type="ECO:0000259" key="8">
    <source>
        <dbReference type="Pfam" id="PF08281"/>
    </source>
</evidence>
<evidence type="ECO:0000256" key="1">
    <source>
        <dbReference type="ARBA" id="ARBA00010641"/>
    </source>
</evidence>
<dbReference type="NCBIfam" id="TIGR02937">
    <property type="entry name" value="sigma70-ECF"/>
    <property type="match status" value="1"/>
</dbReference>
<dbReference type="GO" id="GO:0016987">
    <property type="term" value="F:sigma factor activity"/>
    <property type="evidence" value="ECO:0007669"/>
    <property type="project" value="UniProtKB-KW"/>
</dbReference>
<comment type="similarity">
    <text evidence="1">Belongs to the sigma-70 factor family. ECF subfamily.</text>
</comment>
<name>A0AAJ6CV32_9CHLR</name>
<dbReference type="PANTHER" id="PTHR43133">
    <property type="entry name" value="RNA POLYMERASE ECF-TYPE SIGMA FACTO"/>
    <property type="match status" value="1"/>
</dbReference>
<keyword evidence="3" id="KW-0731">Sigma factor</keyword>
<dbReference type="EMBL" id="CP046147">
    <property type="protein sequence ID" value="WFG39440.1"/>
    <property type="molecule type" value="Genomic_DNA"/>
</dbReference>
<feature type="region of interest" description="Disordered" evidence="6">
    <location>
        <begin position="181"/>
        <end position="201"/>
    </location>
</feature>
<dbReference type="Gene3D" id="1.10.1740.10">
    <property type="match status" value="1"/>
</dbReference>
<proteinExistence type="inferred from homology"/>
<evidence type="ECO:0000256" key="3">
    <source>
        <dbReference type="ARBA" id="ARBA00023082"/>
    </source>
</evidence>
<dbReference type="Proteomes" id="UP001219901">
    <property type="component" value="Chromosome"/>
</dbReference>
<dbReference type="SUPFAM" id="SSF88946">
    <property type="entry name" value="Sigma2 domain of RNA polymerase sigma factors"/>
    <property type="match status" value="1"/>
</dbReference>
<dbReference type="Gene3D" id="1.10.10.10">
    <property type="entry name" value="Winged helix-like DNA-binding domain superfamily/Winged helix DNA-binding domain"/>
    <property type="match status" value="1"/>
</dbReference>
<dbReference type="GO" id="GO:0003677">
    <property type="term" value="F:DNA binding"/>
    <property type="evidence" value="ECO:0007669"/>
    <property type="project" value="UniProtKB-KW"/>
</dbReference>
<dbReference type="GO" id="GO:0006352">
    <property type="term" value="P:DNA-templated transcription initiation"/>
    <property type="evidence" value="ECO:0007669"/>
    <property type="project" value="InterPro"/>
</dbReference>
<dbReference type="InterPro" id="IPR014284">
    <property type="entry name" value="RNA_pol_sigma-70_dom"/>
</dbReference>
<evidence type="ECO:0000256" key="2">
    <source>
        <dbReference type="ARBA" id="ARBA00023015"/>
    </source>
</evidence>
<keyword evidence="2" id="KW-0805">Transcription regulation</keyword>
<sequence>MLNDQREQLVLGRSVRLCQEGNRDEFKAIVDAYSQRLYRIAWLITRDHGLSEDAIQETFIRGWQQIRSLFDPSKLTAWLTRILINYLKNQRRRNTVPTAKIEAAVNVADPARADQQTLAAETASEMSLVIAGLPTDQRTVLVLRYFEELSLEEIVEATGWRLGTVKSRIHRALRHARREMERLGPSIPNPQVKIEKEASNG</sequence>
<dbReference type="EMBL" id="WMBE01000001">
    <property type="protein sequence ID" value="MDG0865827.1"/>
    <property type="molecule type" value="Genomic_DNA"/>
</dbReference>
<organism evidence="10 11">
    <name type="scientific">Candidatus Lucifugimonas marina</name>
    <dbReference type="NCBI Taxonomy" id="3038979"/>
    <lineage>
        <taxon>Bacteria</taxon>
        <taxon>Bacillati</taxon>
        <taxon>Chloroflexota</taxon>
        <taxon>Dehalococcoidia</taxon>
        <taxon>SAR202 cluster</taxon>
        <taxon>Candidatus Lucifugimonadales</taxon>
        <taxon>Candidatus Lucifugimonadaceae</taxon>
        <taxon>Candidatus Lucifugimonas</taxon>
    </lineage>
</organism>
<evidence type="ECO:0000256" key="6">
    <source>
        <dbReference type="SAM" id="MobiDB-lite"/>
    </source>
</evidence>
<keyword evidence="4" id="KW-0238">DNA-binding</keyword>
<accession>A0AAJ6CV32</accession>
<dbReference type="SUPFAM" id="SSF88659">
    <property type="entry name" value="Sigma3 and sigma4 domains of RNA polymerase sigma factors"/>
    <property type="match status" value="1"/>
</dbReference>
<dbReference type="Proteomes" id="UP001321249">
    <property type="component" value="Unassembled WGS sequence"/>
</dbReference>
<reference evidence="10" key="2">
    <citation type="journal article" date="2023" name="Nat. Commun.">
        <title>Cultivation of marine bacteria of the SAR202 clade.</title>
        <authorList>
            <person name="Lim Y."/>
            <person name="Seo J.H."/>
            <person name="Giovannoni S.J."/>
            <person name="Kang I."/>
            <person name="Cho J.C."/>
        </authorList>
    </citation>
    <scope>NUCLEOTIDE SEQUENCE</scope>
    <source>
        <strain evidence="10">JH1073</strain>
    </source>
</reference>
<evidence type="ECO:0000313" key="9">
    <source>
        <dbReference type="EMBL" id="MDG0865827.1"/>
    </source>
</evidence>
<evidence type="ECO:0000259" key="7">
    <source>
        <dbReference type="Pfam" id="PF04542"/>
    </source>
</evidence>
<evidence type="ECO:0000256" key="5">
    <source>
        <dbReference type="ARBA" id="ARBA00023163"/>
    </source>
</evidence>
<reference evidence="11 12" key="1">
    <citation type="submission" date="2019-11" db="EMBL/GenBank/DDBJ databases">
        <authorList>
            <person name="Cho J.-C."/>
        </authorList>
    </citation>
    <scope>NUCLEOTIDE SEQUENCE [LARGE SCALE GENOMIC DNA]</scope>
    <source>
        <strain evidence="10 11">JH1073</strain>
        <strain evidence="9 12">JH702</strain>
    </source>
</reference>
<evidence type="ECO:0000256" key="4">
    <source>
        <dbReference type="ARBA" id="ARBA00023125"/>
    </source>
</evidence>
<dbReference type="InterPro" id="IPR007627">
    <property type="entry name" value="RNA_pol_sigma70_r2"/>
</dbReference>
<keyword evidence="11" id="KW-1185">Reference proteome</keyword>
<dbReference type="InterPro" id="IPR036388">
    <property type="entry name" value="WH-like_DNA-bd_sf"/>
</dbReference>
<dbReference type="Pfam" id="PF08281">
    <property type="entry name" value="Sigma70_r4_2"/>
    <property type="match status" value="1"/>
</dbReference>
<feature type="domain" description="RNA polymerase sigma factor 70 region 4 type 2" evidence="8">
    <location>
        <begin position="128"/>
        <end position="175"/>
    </location>
</feature>
<dbReference type="InterPro" id="IPR013324">
    <property type="entry name" value="RNA_pol_sigma_r3/r4-like"/>
</dbReference>
<dbReference type="CDD" id="cd06171">
    <property type="entry name" value="Sigma70_r4"/>
    <property type="match status" value="1"/>
</dbReference>
<reference evidence="11" key="3">
    <citation type="submission" date="2023-06" db="EMBL/GenBank/DDBJ databases">
        <title>Pangenomics reveal diversification of enzyme families and niche specialization in globally abundant SAR202 bacteria.</title>
        <authorList>
            <person name="Saw J.H.W."/>
        </authorList>
    </citation>
    <scope>NUCLEOTIDE SEQUENCE [LARGE SCALE GENOMIC DNA]</scope>
    <source>
        <strain evidence="11">JH1073</strain>
    </source>
</reference>
<feature type="domain" description="RNA polymerase sigma-70 region 2" evidence="7">
    <location>
        <begin position="30"/>
        <end position="94"/>
    </location>
</feature>
<dbReference type="Pfam" id="PF04542">
    <property type="entry name" value="Sigma70_r2"/>
    <property type="match status" value="1"/>
</dbReference>
<keyword evidence="5" id="KW-0804">Transcription</keyword>
<dbReference type="PANTHER" id="PTHR43133:SF8">
    <property type="entry name" value="RNA POLYMERASE SIGMA FACTOR HI_1459-RELATED"/>
    <property type="match status" value="1"/>
</dbReference>